<dbReference type="PATRIC" id="fig|1638788.3.peg.2722"/>
<evidence type="ECO:0000256" key="1">
    <source>
        <dbReference type="SAM" id="MobiDB-lite"/>
    </source>
</evidence>
<sequence length="65" mass="7169">MIIIAKIAPSSQNNEAVILSPNNARIECHRRPRKRQSLTSKPEKSTTSDLTTGATICYNDLLSTI</sequence>
<keyword evidence="3" id="KW-1185">Reference proteome</keyword>
<dbReference type="Proteomes" id="UP000068167">
    <property type="component" value="Chromosome"/>
</dbReference>
<evidence type="ECO:0000313" key="2">
    <source>
        <dbReference type="EMBL" id="AKV67771.1"/>
    </source>
</evidence>
<accession>A0A0K1S1D3</accession>
<feature type="region of interest" description="Disordered" evidence="1">
    <location>
        <begin position="29"/>
        <end position="50"/>
    </location>
</feature>
<dbReference type="KEGG" id="mpk:VL20_2712"/>
<reference evidence="2 3" key="1">
    <citation type="journal article" date="2016" name="Stand. Genomic Sci.">
        <title>Complete genome sequence and genomic characterization of Microcystis panniformis FACHB 1757 by third-generation sequencing.</title>
        <authorList>
            <person name="Zhang J.Y."/>
            <person name="Guan R."/>
            <person name="Zhang H.J."/>
            <person name="Li H."/>
            <person name="Xiao P."/>
            <person name="Yu G.L."/>
            <person name="Du L."/>
            <person name="Cao D.M."/>
            <person name="Zhu B.C."/>
            <person name="Li R.H."/>
            <person name="Lu Z.H."/>
        </authorList>
    </citation>
    <scope>NUCLEOTIDE SEQUENCE [LARGE SCALE GENOMIC DNA]</scope>
    <source>
        <strain evidence="2 3">FACHB-1757</strain>
    </source>
</reference>
<gene>
    <name evidence="2" type="ORF">VL20_2712</name>
</gene>
<name>A0A0K1S1D3_9CHRO</name>
<dbReference type="EMBL" id="CP011339">
    <property type="protein sequence ID" value="AKV67771.1"/>
    <property type="molecule type" value="Genomic_DNA"/>
</dbReference>
<protein>
    <submittedName>
        <fullName evidence="2">Uncharacterized protein</fullName>
    </submittedName>
</protein>
<organism evidence="2 3">
    <name type="scientific">Microcystis panniformis FACHB-1757</name>
    <dbReference type="NCBI Taxonomy" id="1638788"/>
    <lineage>
        <taxon>Bacteria</taxon>
        <taxon>Bacillati</taxon>
        <taxon>Cyanobacteriota</taxon>
        <taxon>Cyanophyceae</taxon>
        <taxon>Oscillatoriophycideae</taxon>
        <taxon>Chroococcales</taxon>
        <taxon>Microcystaceae</taxon>
        <taxon>Microcystis</taxon>
    </lineage>
</organism>
<proteinExistence type="predicted"/>
<dbReference type="AlphaFoldDB" id="A0A0K1S1D3"/>
<evidence type="ECO:0000313" key="3">
    <source>
        <dbReference type="Proteomes" id="UP000068167"/>
    </source>
</evidence>